<dbReference type="GO" id="GO:0016075">
    <property type="term" value="P:rRNA catabolic process"/>
    <property type="evidence" value="ECO:0007669"/>
    <property type="project" value="TreeGrafter"/>
</dbReference>
<dbReference type="AlphaFoldDB" id="A0A450U1E9"/>
<proteinExistence type="predicted"/>
<dbReference type="PANTHER" id="PTHR33988:SF3">
    <property type="entry name" value="ENDORIBONUCLEASE TOXIN CHPB-RELATED"/>
    <property type="match status" value="1"/>
</dbReference>
<dbReference type="Pfam" id="PF02452">
    <property type="entry name" value="PemK_toxin"/>
    <property type="match status" value="1"/>
</dbReference>
<dbReference type="InterPro" id="IPR003477">
    <property type="entry name" value="PemK-like"/>
</dbReference>
<organism evidence="1">
    <name type="scientific">Candidatus Kentrum sp. FW</name>
    <dbReference type="NCBI Taxonomy" id="2126338"/>
    <lineage>
        <taxon>Bacteria</taxon>
        <taxon>Pseudomonadati</taxon>
        <taxon>Pseudomonadota</taxon>
        <taxon>Gammaproteobacteria</taxon>
        <taxon>Candidatus Kentrum</taxon>
    </lineage>
</organism>
<dbReference type="InterPro" id="IPR011067">
    <property type="entry name" value="Plasmid_toxin/cell-grow_inhib"/>
</dbReference>
<name>A0A450U1E9_9GAMM</name>
<reference evidence="1" key="1">
    <citation type="submission" date="2019-02" db="EMBL/GenBank/DDBJ databases">
        <authorList>
            <person name="Gruber-Vodicka R. H."/>
            <person name="Seah K. B. B."/>
        </authorList>
    </citation>
    <scope>NUCLEOTIDE SEQUENCE</scope>
    <source>
        <strain evidence="1">BECK_BZ131</strain>
    </source>
</reference>
<sequence length="191" mass="21257">MVYRYIPEADDIVWLHLDPQAGHEQSGHRPALVISPSAYNHKTNLMPCCPMTTRIKGYPLEVSIAGDDSGVVEAATRRKRRHAPTRHRLGPMKHAGGRMGKGAVLCVRGYRGTIRRRAHRIFLARVFSACKRETYDGHGAGSDSAVFQAHHEAPLPILPPLPIRFGQSGIAEYNSAIPGKTERFDQTNRHH</sequence>
<accession>A0A450U1E9</accession>
<dbReference type="GO" id="GO:0006402">
    <property type="term" value="P:mRNA catabolic process"/>
    <property type="evidence" value="ECO:0007669"/>
    <property type="project" value="TreeGrafter"/>
</dbReference>
<dbReference type="GO" id="GO:0003677">
    <property type="term" value="F:DNA binding"/>
    <property type="evidence" value="ECO:0007669"/>
    <property type="project" value="InterPro"/>
</dbReference>
<dbReference type="GO" id="GO:0004521">
    <property type="term" value="F:RNA endonuclease activity"/>
    <property type="evidence" value="ECO:0007669"/>
    <property type="project" value="TreeGrafter"/>
</dbReference>
<dbReference type="SUPFAM" id="SSF50118">
    <property type="entry name" value="Cell growth inhibitor/plasmid maintenance toxic component"/>
    <property type="match status" value="1"/>
</dbReference>
<protein>
    <submittedName>
        <fullName evidence="1">PemK-like, MazF-like toxin of type II toxin-antitoxin system</fullName>
    </submittedName>
</protein>
<dbReference type="PANTHER" id="PTHR33988">
    <property type="entry name" value="ENDORIBONUCLEASE MAZF-RELATED"/>
    <property type="match status" value="1"/>
</dbReference>
<dbReference type="Gene3D" id="2.30.30.110">
    <property type="match status" value="1"/>
</dbReference>
<gene>
    <name evidence="1" type="ORF">BECKFW1821C_GA0114237_10986</name>
</gene>
<evidence type="ECO:0000313" key="1">
    <source>
        <dbReference type="EMBL" id="VFJ76092.1"/>
    </source>
</evidence>
<dbReference type="EMBL" id="CAADFE010000098">
    <property type="protein sequence ID" value="VFJ76092.1"/>
    <property type="molecule type" value="Genomic_DNA"/>
</dbReference>